<sequence length="76" mass="8455">MEKEEVEVIFMPEFRTINVKARLCKIRLKIPPSVLNSSRSLPSSTLTTSSLASQAGRKLKEISIIVAQQLEALSKI</sequence>
<dbReference type="AlphaFoldDB" id="A0A1J1J487"/>
<gene>
    <name evidence="1" type="ORF">CLUMA_CG019735</name>
</gene>
<accession>A0A1J1J487</accession>
<evidence type="ECO:0000313" key="1">
    <source>
        <dbReference type="EMBL" id="CRL06786.1"/>
    </source>
</evidence>
<protein>
    <submittedName>
        <fullName evidence="1">CLUMA_CG019735, isoform A</fullName>
    </submittedName>
</protein>
<dbReference type="EMBL" id="CVRI01000067">
    <property type="protein sequence ID" value="CRL06786.1"/>
    <property type="molecule type" value="Genomic_DNA"/>
</dbReference>
<reference evidence="1 2" key="1">
    <citation type="submission" date="2015-04" db="EMBL/GenBank/DDBJ databases">
        <authorList>
            <person name="Syromyatnikov M.Y."/>
            <person name="Popov V.N."/>
        </authorList>
    </citation>
    <scope>NUCLEOTIDE SEQUENCE [LARGE SCALE GENOMIC DNA]</scope>
</reference>
<keyword evidence="2" id="KW-1185">Reference proteome</keyword>
<proteinExistence type="predicted"/>
<organism evidence="1 2">
    <name type="scientific">Clunio marinus</name>
    <dbReference type="NCBI Taxonomy" id="568069"/>
    <lineage>
        <taxon>Eukaryota</taxon>
        <taxon>Metazoa</taxon>
        <taxon>Ecdysozoa</taxon>
        <taxon>Arthropoda</taxon>
        <taxon>Hexapoda</taxon>
        <taxon>Insecta</taxon>
        <taxon>Pterygota</taxon>
        <taxon>Neoptera</taxon>
        <taxon>Endopterygota</taxon>
        <taxon>Diptera</taxon>
        <taxon>Nematocera</taxon>
        <taxon>Chironomoidea</taxon>
        <taxon>Chironomidae</taxon>
        <taxon>Clunio</taxon>
    </lineage>
</organism>
<name>A0A1J1J487_9DIPT</name>
<dbReference type="Proteomes" id="UP000183832">
    <property type="component" value="Unassembled WGS sequence"/>
</dbReference>
<evidence type="ECO:0000313" key="2">
    <source>
        <dbReference type="Proteomes" id="UP000183832"/>
    </source>
</evidence>